<evidence type="ECO:0000256" key="4">
    <source>
        <dbReference type="ARBA" id="ARBA00022777"/>
    </source>
</evidence>
<keyword evidence="3 9" id="KW-0547">Nucleotide-binding</keyword>
<dbReference type="GO" id="GO:0019674">
    <property type="term" value="P:NAD+ metabolic process"/>
    <property type="evidence" value="ECO:0007669"/>
    <property type="project" value="InterPro"/>
</dbReference>
<dbReference type="NCBIfam" id="NF002902">
    <property type="entry name" value="PRK03501.1"/>
    <property type="match status" value="1"/>
</dbReference>
<reference evidence="10 11" key="1">
    <citation type="submission" date="2016-10" db="EMBL/GenBank/DDBJ databases">
        <authorList>
            <person name="de Groot N.N."/>
        </authorList>
    </citation>
    <scope>NUCLEOTIDE SEQUENCE [LARGE SCALE GENOMIC DNA]</scope>
    <source>
        <strain evidence="10 11">CGMCC 1.7727</strain>
    </source>
</reference>
<dbReference type="GO" id="GO:0051287">
    <property type="term" value="F:NAD binding"/>
    <property type="evidence" value="ECO:0007669"/>
    <property type="project" value="UniProtKB-ARBA"/>
</dbReference>
<dbReference type="Gene3D" id="2.60.200.30">
    <property type="entry name" value="Probable inorganic polyphosphate/atp-NAD kinase, domain 2"/>
    <property type="match status" value="1"/>
</dbReference>
<keyword evidence="2 9" id="KW-0808">Transferase</keyword>
<dbReference type="InterPro" id="IPR016064">
    <property type="entry name" value="NAD/diacylglycerol_kinase_sf"/>
</dbReference>
<evidence type="ECO:0000256" key="1">
    <source>
        <dbReference type="ARBA" id="ARBA00022490"/>
    </source>
</evidence>
<dbReference type="GO" id="GO:0003951">
    <property type="term" value="F:NAD+ kinase activity"/>
    <property type="evidence" value="ECO:0007669"/>
    <property type="project" value="UniProtKB-UniRule"/>
</dbReference>
<evidence type="ECO:0000313" key="11">
    <source>
        <dbReference type="Proteomes" id="UP000199687"/>
    </source>
</evidence>
<feature type="binding site" evidence="9">
    <location>
        <position position="152"/>
    </location>
    <ligand>
        <name>NAD(+)</name>
        <dbReference type="ChEBI" id="CHEBI:57540"/>
    </ligand>
</feature>
<evidence type="ECO:0000256" key="7">
    <source>
        <dbReference type="ARBA" id="ARBA00023027"/>
    </source>
</evidence>
<feature type="binding site" evidence="9">
    <location>
        <begin position="123"/>
        <end position="124"/>
    </location>
    <ligand>
        <name>NAD(+)</name>
        <dbReference type="ChEBI" id="CHEBI:57540"/>
    </ligand>
</feature>
<dbReference type="OrthoDB" id="9774737at2"/>
<dbReference type="InterPro" id="IPR017437">
    <property type="entry name" value="ATP-NAD_kinase_PpnK-typ_C"/>
</dbReference>
<comment type="cofactor">
    <cofactor evidence="9">
        <name>a divalent metal cation</name>
        <dbReference type="ChEBI" id="CHEBI:60240"/>
    </cofactor>
</comment>
<evidence type="ECO:0000256" key="6">
    <source>
        <dbReference type="ARBA" id="ARBA00022857"/>
    </source>
</evidence>
<feature type="binding site" evidence="9">
    <location>
        <begin position="163"/>
        <end position="168"/>
    </location>
    <ligand>
        <name>NAD(+)</name>
        <dbReference type="ChEBI" id="CHEBI:57540"/>
    </ligand>
</feature>
<dbReference type="Pfam" id="PF20143">
    <property type="entry name" value="NAD_kinase_C"/>
    <property type="match status" value="1"/>
</dbReference>
<organism evidence="10 11">
    <name type="scientific">Gracilibacillus ureilyticus</name>
    <dbReference type="NCBI Taxonomy" id="531814"/>
    <lineage>
        <taxon>Bacteria</taxon>
        <taxon>Bacillati</taxon>
        <taxon>Bacillota</taxon>
        <taxon>Bacilli</taxon>
        <taxon>Bacillales</taxon>
        <taxon>Bacillaceae</taxon>
        <taxon>Gracilibacillus</taxon>
    </lineage>
</organism>
<feature type="binding site" evidence="9">
    <location>
        <begin position="51"/>
        <end position="52"/>
    </location>
    <ligand>
        <name>NAD(+)</name>
        <dbReference type="ChEBI" id="CHEBI:57540"/>
    </ligand>
</feature>
<comment type="similarity">
    <text evidence="9">Belongs to the NAD kinase family.</text>
</comment>
<keyword evidence="11" id="KW-1185">Reference proteome</keyword>
<dbReference type="PANTHER" id="PTHR20275">
    <property type="entry name" value="NAD KINASE"/>
    <property type="match status" value="1"/>
</dbReference>
<keyword evidence="7 9" id="KW-0520">NAD</keyword>
<feature type="binding site" evidence="9">
    <location>
        <position position="150"/>
    </location>
    <ligand>
        <name>NAD(+)</name>
        <dbReference type="ChEBI" id="CHEBI:57540"/>
    </ligand>
</feature>
<comment type="caution">
    <text evidence="9">Lacks conserved residue(s) required for the propagation of feature annotation.</text>
</comment>
<evidence type="ECO:0000313" key="10">
    <source>
        <dbReference type="EMBL" id="SES07205.1"/>
    </source>
</evidence>
<keyword evidence="4 9" id="KW-0418">Kinase</keyword>
<comment type="subcellular location">
    <subcellularLocation>
        <location evidence="9">Cytoplasm</location>
    </subcellularLocation>
</comment>
<dbReference type="RefSeq" id="WP_089742658.1">
    <property type="nucleotide sequence ID" value="NZ_FOGL01000017.1"/>
</dbReference>
<dbReference type="STRING" id="531814.SAMN04487944_11720"/>
<evidence type="ECO:0000256" key="5">
    <source>
        <dbReference type="ARBA" id="ARBA00022840"/>
    </source>
</evidence>
<dbReference type="InterPro" id="IPR002504">
    <property type="entry name" value="NADK"/>
</dbReference>
<dbReference type="InterPro" id="IPR017438">
    <property type="entry name" value="ATP-NAD_kinase_N"/>
</dbReference>
<dbReference type="Gene3D" id="3.40.50.10330">
    <property type="entry name" value="Probable inorganic polyphosphate/atp-NAD kinase, domain 1"/>
    <property type="match status" value="1"/>
</dbReference>
<name>A0A1H9UCL8_9BACI</name>
<evidence type="ECO:0000256" key="2">
    <source>
        <dbReference type="ARBA" id="ARBA00022679"/>
    </source>
</evidence>
<dbReference type="PANTHER" id="PTHR20275:SF9">
    <property type="entry name" value="NAD KINASE 2"/>
    <property type="match status" value="1"/>
</dbReference>
<sequence>MSNRKNVFFYYAKSDELEDKLSTVFEDIEKSGFRIVDDFKDANIIVSVGGDGEFLQAVRHTEFRQDCLYVGITKEDEAGLYCDFQLDRYVDMINAMEDNSLEVRRFPMVDVTINGESTFHCLNEAAIRSAIIKTIVMDVYIDGDHFERFRGDGLIVATPTGSTGYNKSTTGAVIDPKIPCFQVSELASINNNRYRTLGSSFILNQDRTLRIEVIQDGNDYPIIGLDNEAYSIRNIKTITIQLSDKRIKTVKLKNNSFWDRVKRTFL</sequence>
<keyword evidence="5 9" id="KW-0067">ATP-binding</keyword>
<dbReference type="GO" id="GO:0006741">
    <property type="term" value="P:NADP+ biosynthetic process"/>
    <property type="evidence" value="ECO:0007669"/>
    <property type="project" value="UniProtKB-UniRule"/>
</dbReference>
<feature type="active site" description="Proton acceptor" evidence="9">
    <location>
        <position position="51"/>
    </location>
</feature>
<comment type="catalytic activity">
    <reaction evidence="8 9">
        <text>NAD(+) + ATP = ADP + NADP(+) + H(+)</text>
        <dbReference type="Rhea" id="RHEA:18629"/>
        <dbReference type="ChEBI" id="CHEBI:15378"/>
        <dbReference type="ChEBI" id="CHEBI:30616"/>
        <dbReference type="ChEBI" id="CHEBI:57540"/>
        <dbReference type="ChEBI" id="CHEBI:58349"/>
        <dbReference type="ChEBI" id="CHEBI:456216"/>
        <dbReference type="EC" id="2.7.1.23"/>
    </reaction>
</comment>
<dbReference type="EC" id="2.7.1.23" evidence="9"/>
<feature type="binding site" evidence="9">
    <location>
        <position position="187"/>
    </location>
    <ligand>
        <name>NAD(+)</name>
        <dbReference type="ChEBI" id="CHEBI:57540"/>
    </ligand>
</feature>
<keyword evidence="6 9" id="KW-0521">NADP</keyword>
<protein>
    <recommendedName>
        <fullName evidence="9">NAD kinase</fullName>
        <ecNumber evidence="9">2.7.1.23</ecNumber>
    </recommendedName>
    <alternativeName>
        <fullName evidence="9">ATP-dependent NAD kinase</fullName>
    </alternativeName>
</protein>
<dbReference type="HAMAP" id="MF_00361">
    <property type="entry name" value="NAD_kinase"/>
    <property type="match status" value="1"/>
</dbReference>
<accession>A0A1H9UCL8</accession>
<dbReference type="Proteomes" id="UP000199687">
    <property type="component" value="Unassembled WGS sequence"/>
</dbReference>
<dbReference type="GO" id="GO:0005524">
    <property type="term" value="F:ATP binding"/>
    <property type="evidence" value="ECO:0007669"/>
    <property type="project" value="UniProtKB-KW"/>
</dbReference>
<evidence type="ECO:0000256" key="9">
    <source>
        <dbReference type="HAMAP-Rule" id="MF_00361"/>
    </source>
</evidence>
<dbReference type="GO" id="GO:0046872">
    <property type="term" value="F:metal ion binding"/>
    <property type="evidence" value="ECO:0007669"/>
    <property type="project" value="UniProtKB-UniRule"/>
</dbReference>
<dbReference type="SUPFAM" id="SSF111331">
    <property type="entry name" value="NAD kinase/diacylglycerol kinase-like"/>
    <property type="match status" value="1"/>
</dbReference>
<dbReference type="AlphaFoldDB" id="A0A1H9UCL8"/>
<evidence type="ECO:0000256" key="8">
    <source>
        <dbReference type="ARBA" id="ARBA00047925"/>
    </source>
</evidence>
<comment type="function">
    <text evidence="9">Involved in the regulation of the intracellular balance of NAD and NADP, and is a key enzyme in the biosynthesis of NADP. Catalyzes specifically the phosphorylation on 2'-hydroxyl of the adenosine moiety of NAD to yield NADP.</text>
</comment>
<gene>
    <name evidence="9" type="primary">nadK</name>
    <name evidence="10" type="ORF">SAMN04487944_11720</name>
</gene>
<dbReference type="EMBL" id="FOGL01000017">
    <property type="protein sequence ID" value="SES07205.1"/>
    <property type="molecule type" value="Genomic_DNA"/>
</dbReference>
<evidence type="ECO:0000256" key="3">
    <source>
        <dbReference type="ARBA" id="ARBA00022741"/>
    </source>
</evidence>
<proteinExistence type="inferred from homology"/>
<dbReference type="GO" id="GO:0005737">
    <property type="term" value="C:cytoplasm"/>
    <property type="evidence" value="ECO:0007669"/>
    <property type="project" value="UniProtKB-SubCell"/>
</dbReference>
<keyword evidence="1 9" id="KW-0963">Cytoplasm</keyword>